<evidence type="ECO:0000256" key="3">
    <source>
        <dbReference type="PIRSR" id="PIRSR600407-2"/>
    </source>
</evidence>
<evidence type="ECO:0000256" key="4">
    <source>
        <dbReference type="SAM" id="Phobius"/>
    </source>
</evidence>
<dbReference type="AlphaFoldDB" id="A0A564YZK8"/>
<dbReference type="Pfam" id="PF01150">
    <property type="entry name" value="GDA1_CD39"/>
    <property type="match status" value="1"/>
</dbReference>
<protein>
    <submittedName>
        <fullName evidence="5">Uncharacterized protein</fullName>
    </submittedName>
</protein>
<dbReference type="PANTHER" id="PTHR11782">
    <property type="entry name" value="ADENOSINE/GUANOSINE DIPHOSPHATASE"/>
    <property type="match status" value="1"/>
</dbReference>
<evidence type="ECO:0000313" key="5">
    <source>
        <dbReference type="EMBL" id="VUZ52078.1"/>
    </source>
</evidence>
<comment type="similarity">
    <text evidence="1">Belongs to the GDA1/CD39 NTPase family.</text>
</comment>
<dbReference type="GO" id="GO:0004382">
    <property type="term" value="F:GDP phosphatase activity"/>
    <property type="evidence" value="ECO:0007669"/>
    <property type="project" value="TreeGrafter"/>
</dbReference>
<keyword evidence="3" id="KW-0067">ATP-binding</keyword>
<gene>
    <name evidence="5" type="ORF">WMSIL1_LOCUS10679</name>
    <name evidence="6" type="ORF">WMSIL1_LOCUS12172</name>
</gene>
<feature type="transmembrane region" description="Helical" evidence="4">
    <location>
        <begin position="316"/>
        <end position="336"/>
    </location>
</feature>
<accession>A0A564YZK8</accession>
<dbReference type="InterPro" id="IPR000407">
    <property type="entry name" value="GDA1_CD39_NTPase"/>
</dbReference>
<keyword evidence="4" id="KW-1133">Transmembrane helix</keyword>
<keyword evidence="7" id="KW-1185">Reference proteome</keyword>
<keyword evidence="2" id="KW-0378">Hydrolase</keyword>
<dbReference type="PANTHER" id="PTHR11782:SF83">
    <property type="entry name" value="GUANOSINE-DIPHOSPHATASE"/>
    <property type="match status" value="1"/>
</dbReference>
<feature type="binding site" evidence="3">
    <location>
        <begin position="54"/>
        <end position="58"/>
    </location>
    <ligand>
        <name>ATP</name>
        <dbReference type="ChEBI" id="CHEBI:30616"/>
    </ligand>
</feature>
<dbReference type="GO" id="GO:0005886">
    <property type="term" value="C:plasma membrane"/>
    <property type="evidence" value="ECO:0007669"/>
    <property type="project" value="TreeGrafter"/>
</dbReference>
<dbReference type="EMBL" id="CABIJS010000466">
    <property type="protein sequence ID" value="VUZ52078.1"/>
    <property type="molecule type" value="Genomic_DNA"/>
</dbReference>
<dbReference type="GO" id="GO:0009134">
    <property type="term" value="P:nucleoside diphosphate catabolic process"/>
    <property type="evidence" value="ECO:0007669"/>
    <property type="project" value="TreeGrafter"/>
</dbReference>
<dbReference type="GO" id="GO:0017111">
    <property type="term" value="F:ribonucleoside triphosphate phosphatase activity"/>
    <property type="evidence" value="ECO:0007669"/>
    <property type="project" value="TreeGrafter"/>
</dbReference>
<keyword evidence="3" id="KW-0547">Nucleotide-binding</keyword>
<organism evidence="5 7">
    <name type="scientific">Hymenolepis diminuta</name>
    <name type="common">Rat tapeworm</name>
    <dbReference type="NCBI Taxonomy" id="6216"/>
    <lineage>
        <taxon>Eukaryota</taxon>
        <taxon>Metazoa</taxon>
        <taxon>Spiralia</taxon>
        <taxon>Lophotrochozoa</taxon>
        <taxon>Platyhelminthes</taxon>
        <taxon>Cestoda</taxon>
        <taxon>Eucestoda</taxon>
        <taxon>Cyclophyllidea</taxon>
        <taxon>Hymenolepididae</taxon>
        <taxon>Hymenolepis</taxon>
    </lineage>
</organism>
<name>A0A564YZK8_HYMDI</name>
<keyword evidence="4" id="KW-0472">Membrane</keyword>
<reference evidence="5 7" key="1">
    <citation type="submission" date="2019-07" db="EMBL/GenBank/DDBJ databases">
        <authorList>
            <person name="Jastrzebski P J."/>
            <person name="Paukszto L."/>
            <person name="Jastrzebski P J."/>
        </authorList>
    </citation>
    <scope>NUCLEOTIDE SEQUENCE [LARGE SCALE GENOMIC DNA]</scope>
    <source>
        <strain evidence="5 7">WMS-il1</strain>
    </source>
</reference>
<evidence type="ECO:0000313" key="7">
    <source>
        <dbReference type="Proteomes" id="UP000321570"/>
    </source>
</evidence>
<evidence type="ECO:0000313" key="6">
    <source>
        <dbReference type="EMBL" id="VUZ54013.1"/>
    </source>
</evidence>
<dbReference type="GO" id="GO:0045134">
    <property type="term" value="F:UDP phosphatase activity"/>
    <property type="evidence" value="ECO:0007669"/>
    <property type="project" value="TreeGrafter"/>
</dbReference>
<dbReference type="Proteomes" id="UP000321570">
    <property type="component" value="Unassembled WGS sequence"/>
</dbReference>
<sequence length="343" mass="37962">MVMDVPEDVKVVPGIEQGYDAWLAVNYLEGKFGTPTTETAKPAEDLLGALNMGGASSQIAFYTTAAIQSADDKYDGVVFGKEYNLYCHTNLCYGIGTLRDRYLALLASRARIFTDPIASPCHPKYFSITVQTNSIFQSPCVSQTDNGITGPPIIKPWSIPDSITFGGSYSMRMCLSVIDELFEGTPFEQPQRPPLSGDFAAIHKIWETVNAFVGGTALRIKMSLSRYTDIVDNFCRQDWRAIPGEQKPPGDRCLHGWLVREMLKYYGFKSEAEWANITFFGGDGRNMASWSTGYALNSSSKIPSTSPKIKMDATGYSIGIIFLINALLIAILVLILNCRYRKQ</sequence>
<proteinExistence type="inferred from homology"/>
<evidence type="ECO:0000256" key="2">
    <source>
        <dbReference type="ARBA" id="ARBA00022801"/>
    </source>
</evidence>
<dbReference type="Gene3D" id="3.30.420.150">
    <property type="entry name" value="Exopolyphosphatase. Domain 2"/>
    <property type="match status" value="1"/>
</dbReference>
<keyword evidence="4" id="KW-0812">Transmembrane</keyword>
<dbReference type="EMBL" id="CABIJS010000588">
    <property type="protein sequence ID" value="VUZ54013.1"/>
    <property type="molecule type" value="Genomic_DNA"/>
</dbReference>
<evidence type="ECO:0000256" key="1">
    <source>
        <dbReference type="ARBA" id="ARBA00009283"/>
    </source>
</evidence>
<dbReference type="GO" id="GO:0005524">
    <property type="term" value="F:ATP binding"/>
    <property type="evidence" value="ECO:0007669"/>
    <property type="project" value="UniProtKB-KW"/>
</dbReference>